<accession>A0ABN2T5R3</accession>
<dbReference type="Pfam" id="PF16481">
    <property type="entry name" value="DUF5058"/>
    <property type="match status" value="1"/>
</dbReference>
<dbReference type="RefSeq" id="WP_344306466.1">
    <property type="nucleotide sequence ID" value="NZ_BAAANO010000004.1"/>
</dbReference>
<organism evidence="2 3">
    <name type="scientific">Brevibacterium samyangense</name>
    <dbReference type="NCBI Taxonomy" id="366888"/>
    <lineage>
        <taxon>Bacteria</taxon>
        <taxon>Bacillati</taxon>
        <taxon>Actinomycetota</taxon>
        <taxon>Actinomycetes</taxon>
        <taxon>Micrococcales</taxon>
        <taxon>Brevibacteriaceae</taxon>
        <taxon>Brevibacterium</taxon>
    </lineage>
</organism>
<evidence type="ECO:0000313" key="3">
    <source>
        <dbReference type="Proteomes" id="UP001500755"/>
    </source>
</evidence>
<feature type="transmembrane region" description="Helical" evidence="1">
    <location>
        <begin position="224"/>
        <end position="242"/>
    </location>
</feature>
<feature type="transmembrane region" description="Helical" evidence="1">
    <location>
        <begin position="128"/>
        <end position="154"/>
    </location>
</feature>
<comment type="caution">
    <text evidence="2">The sequence shown here is derived from an EMBL/GenBank/DDBJ whole genome shotgun (WGS) entry which is preliminary data.</text>
</comment>
<feature type="transmembrane region" description="Helical" evidence="1">
    <location>
        <begin position="20"/>
        <end position="42"/>
    </location>
</feature>
<reference evidence="2 3" key="1">
    <citation type="journal article" date="2019" name="Int. J. Syst. Evol. Microbiol.">
        <title>The Global Catalogue of Microorganisms (GCM) 10K type strain sequencing project: providing services to taxonomists for standard genome sequencing and annotation.</title>
        <authorList>
            <consortium name="The Broad Institute Genomics Platform"/>
            <consortium name="The Broad Institute Genome Sequencing Center for Infectious Disease"/>
            <person name="Wu L."/>
            <person name="Ma J."/>
        </authorList>
    </citation>
    <scope>NUCLEOTIDE SEQUENCE [LARGE SCALE GENOMIC DNA]</scope>
    <source>
        <strain evidence="2 3">JCM 14546</strain>
    </source>
</reference>
<gene>
    <name evidence="2" type="ORF">GCM10009755_03790</name>
</gene>
<sequence>MLLAQGAGSGSIPSLANMPILWIIAFAVLAVILLQSTIYLLAVRRNAAAADMSKHEVNQSFRAGAVSAIGPSLAVVLVSISLLPLFGTPPVLVRVGLIGSAATEVASAEIASGTMGASLGSDTYTQSVFLVALFAMSLSGAGWMLCTLILTPILSKGSLKLTKVNPALMAIVPSAALLAAFAALTVSEVPKSMVHAITVIASAIVMALCMWVAKAAKADWLKEWGLGISVVVALVVAGFAHYSGLGPA</sequence>
<keyword evidence="1" id="KW-1133">Transmembrane helix</keyword>
<name>A0ABN2T5R3_9MICO</name>
<keyword evidence="3" id="KW-1185">Reference proteome</keyword>
<evidence type="ECO:0000313" key="2">
    <source>
        <dbReference type="EMBL" id="GAA1999476.1"/>
    </source>
</evidence>
<protein>
    <submittedName>
        <fullName evidence="2">DUF5058 family protein</fullName>
    </submittedName>
</protein>
<keyword evidence="1" id="KW-0812">Transmembrane</keyword>
<keyword evidence="1" id="KW-0472">Membrane</keyword>
<feature type="transmembrane region" description="Helical" evidence="1">
    <location>
        <begin position="63"/>
        <end position="86"/>
    </location>
</feature>
<dbReference type="EMBL" id="BAAANO010000004">
    <property type="protein sequence ID" value="GAA1999476.1"/>
    <property type="molecule type" value="Genomic_DNA"/>
</dbReference>
<proteinExistence type="predicted"/>
<dbReference type="Proteomes" id="UP001500755">
    <property type="component" value="Unassembled WGS sequence"/>
</dbReference>
<dbReference type="InterPro" id="IPR032479">
    <property type="entry name" value="DUF5058"/>
</dbReference>
<evidence type="ECO:0000256" key="1">
    <source>
        <dbReference type="SAM" id="Phobius"/>
    </source>
</evidence>
<feature type="transmembrane region" description="Helical" evidence="1">
    <location>
        <begin position="192"/>
        <end position="212"/>
    </location>
</feature>
<feature type="transmembrane region" description="Helical" evidence="1">
    <location>
        <begin position="166"/>
        <end position="186"/>
    </location>
</feature>